<dbReference type="Proteomes" id="UP001234343">
    <property type="component" value="Unassembled WGS sequence"/>
</dbReference>
<evidence type="ECO:0000313" key="2">
    <source>
        <dbReference type="Proteomes" id="UP001234343"/>
    </source>
</evidence>
<gene>
    <name evidence="1" type="ORF">QTP81_13745</name>
</gene>
<keyword evidence="2" id="KW-1185">Reference proteome</keyword>
<protein>
    <recommendedName>
        <fullName evidence="3">STAS/SEC14 domain-containing protein</fullName>
    </recommendedName>
</protein>
<evidence type="ECO:0000313" key="1">
    <source>
        <dbReference type="EMBL" id="MDM7861659.1"/>
    </source>
</evidence>
<evidence type="ECO:0008006" key="3">
    <source>
        <dbReference type="Google" id="ProtNLM"/>
    </source>
</evidence>
<dbReference type="RefSeq" id="WP_289366304.1">
    <property type="nucleotide sequence ID" value="NZ_JAUCBP010000012.1"/>
</dbReference>
<comment type="caution">
    <text evidence="1">The sequence shown here is derived from an EMBL/GenBank/DDBJ whole genome shotgun (WGS) entry which is preliminary data.</text>
</comment>
<name>A0ABT7T1I0_9ALTE</name>
<proteinExistence type="predicted"/>
<organism evidence="1 2">
    <name type="scientific">Alteromonas arenosi</name>
    <dbReference type="NCBI Taxonomy" id="3055817"/>
    <lineage>
        <taxon>Bacteria</taxon>
        <taxon>Pseudomonadati</taxon>
        <taxon>Pseudomonadota</taxon>
        <taxon>Gammaproteobacteria</taxon>
        <taxon>Alteromonadales</taxon>
        <taxon>Alteromonadaceae</taxon>
        <taxon>Alteromonas/Salinimonas group</taxon>
        <taxon>Alteromonas</taxon>
    </lineage>
</organism>
<sequence>MSTSKFIAHGEYTLDVESHLLIIHAYNGWNVERSLAFKVNFEQMILRHFDGQPFAALVCTHDWLPTPDSIPVLQSMTSFALQQGMFAQAYCFSSSLEADVILKKVSPQPAPNFKRECFFNEQEARDWLASLEVTRPRLATGS</sequence>
<reference evidence="1 2" key="1">
    <citation type="submission" date="2023-06" db="EMBL/GenBank/DDBJ databases">
        <title>Alteromonas sp. ASW11-36 isolated from intertidal sand.</title>
        <authorList>
            <person name="Li Y."/>
        </authorList>
    </citation>
    <scope>NUCLEOTIDE SEQUENCE [LARGE SCALE GENOMIC DNA]</scope>
    <source>
        <strain evidence="1 2">ASW11-36</strain>
    </source>
</reference>
<accession>A0ABT7T1I0</accession>
<dbReference type="EMBL" id="JAUCBP010000012">
    <property type="protein sequence ID" value="MDM7861659.1"/>
    <property type="molecule type" value="Genomic_DNA"/>
</dbReference>